<feature type="chain" id="PRO_5045457082" description="Lipoprotein" evidence="1">
    <location>
        <begin position="29"/>
        <end position="173"/>
    </location>
</feature>
<comment type="caution">
    <text evidence="2">The sequence shown here is derived from an EMBL/GenBank/DDBJ whole genome shotgun (WGS) entry which is preliminary data.</text>
</comment>
<evidence type="ECO:0000256" key="1">
    <source>
        <dbReference type="SAM" id="SignalP"/>
    </source>
</evidence>
<dbReference type="EMBL" id="JBHSOC010000005">
    <property type="protein sequence ID" value="MFC5640516.1"/>
    <property type="molecule type" value="Genomic_DNA"/>
</dbReference>
<organism evidence="2 3">
    <name type="scientific">Kitasatospora cinereorecta</name>
    <dbReference type="NCBI Taxonomy" id="285560"/>
    <lineage>
        <taxon>Bacteria</taxon>
        <taxon>Bacillati</taxon>
        <taxon>Actinomycetota</taxon>
        <taxon>Actinomycetes</taxon>
        <taxon>Kitasatosporales</taxon>
        <taxon>Streptomycetaceae</taxon>
        <taxon>Kitasatospora</taxon>
    </lineage>
</organism>
<sequence>MKHPAHPARTAAVLAALALGLLTGCSGGDGDAAPVPVVPSSVALPAPKQPAAPAAALATPAAAGEVRVEPGPFTDRVRLTGLTLAKGSAVGGHLTITSDVSDVLVLEVRAAFYDAGGQLVGTGTFRYQEEEASTGEHDGPRAAGEGIDFSAVAEKLTGTPVSAVLSIPVLVNE</sequence>
<name>A0ABW0V8T3_9ACTN</name>
<keyword evidence="1" id="KW-0732">Signal</keyword>
<evidence type="ECO:0008006" key="4">
    <source>
        <dbReference type="Google" id="ProtNLM"/>
    </source>
</evidence>
<evidence type="ECO:0000313" key="2">
    <source>
        <dbReference type="EMBL" id="MFC5640516.1"/>
    </source>
</evidence>
<protein>
    <recommendedName>
        <fullName evidence="4">Lipoprotein</fullName>
    </recommendedName>
</protein>
<evidence type="ECO:0000313" key="3">
    <source>
        <dbReference type="Proteomes" id="UP001596066"/>
    </source>
</evidence>
<gene>
    <name evidence="2" type="ORF">ACFPZF_03990</name>
</gene>
<proteinExistence type="predicted"/>
<dbReference type="PROSITE" id="PS51257">
    <property type="entry name" value="PROKAR_LIPOPROTEIN"/>
    <property type="match status" value="1"/>
</dbReference>
<feature type="signal peptide" evidence="1">
    <location>
        <begin position="1"/>
        <end position="28"/>
    </location>
</feature>
<keyword evidence="3" id="KW-1185">Reference proteome</keyword>
<accession>A0ABW0V8T3</accession>
<reference evidence="3" key="1">
    <citation type="journal article" date="2019" name="Int. J. Syst. Evol. Microbiol.">
        <title>The Global Catalogue of Microorganisms (GCM) 10K type strain sequencing project: providing services to taxonomists for standard genome sequencing and annotation.</title>
        <authorList>
            <consortium name="The Broad Institute Genomics Platform"/>
            <consortium name="The Broad Institute Genome Sequencing Center for Infectious Disease"/>
            <person name="Wu L."/>
            <person name="Ma J."/>
        </authorList>
    </citation>
    <scope>NUCLEOTIDE SEQUENCE [LARGE SCALE GENOMIC DNA]</scope>
    <source>
        <strain evidence="3">CGMCC 4.1622</strain>
    </source>
</reference>
<dbReference type="Proteomes" id="UP001596066">
    <property type="component" value="Unassembled WGS sequence"/>
</dbReference>
<dbReference type="RefSeq" id="WP_346142254.1">
    <property type="nucleotide sequence ID" value="NZ_BAAAUA010000009.1"/>
</dbReference>